<protein>
    <submittedName>
        <fullName evidence="9">Os03g0322700 protein</fullName>
    </submittedName>
</protein>
<dbReference type="eggNOG" id="ENOG502QR11">
    <property type="taxonomic scope" value="Eukaryota"/>
</dbReference>
<keyword evidence="5" id="KW-0804">Transcription</keyword>
<reference evidence="9 10" key="2">
    <citation type="journal article" date="2013" name="Plant Cell Physiol.">
        <title>Rice Annotation Project Database (RAP-DB): an integrative and interactive database for rice genomics.</title>
        <authorList>
            <person name="Sakai H."/>
            <person name="Lee S.S."/>
            <person name="Tanaka T."/>
            <person name="Numa H."/>
            <person name="Kim J."/>
            <person name="Kawahara Y."/>
            <person name="Wakimoto H."/>
            <person name="Yang C.C."/>
            <person name="Iwamoto M."/>
            <person name="Abe T."/>
            <person name="Yamada Y."/>
            <person name="Muto A."/>
            <person name="Inokuchi H."/>
            <person name="Ikemura T."/>
            <person name="Matsumoto T."/>
            <person name="Sasaki T."/>
            <person name="Itoh T."/>
        </authorList>
    </citation>
    <scope>NUCLEOTIDE SEQUENCE [LARGE SCALE GENOMIC DNA]</scope>
    <source>
        <strain evidence="10">cv. Nipponbare</strain>
    </source>
</reference>
<evidence type="ECO:0000256" key="2">
    <source>
        <dbReference type="ARBA" id="ARBA00022682"/>
    </source>
</evidence>
<dbReference type="SMR" id="A0A0P0VWV8"/>
<dbReference type="Proteomes" id="UP000059680">
    <property type="component" value="Chromosome 3"/>
</dbReference>
<feature type="domain" description="BZIP" evidence="8">
    <location>
        <begin position="165"/>
        <end position="208"/>
    </location>
</feature>
<dbReference type="PaxDb" id="39947-A0A0P0VWV8"/>
<evidence type="ECO:0000259" key="8">
    <source>
        <dbReference type="PROSITE" id="PS50217"/>
    </source>
</evidence>
<dbReference type="FunCoup" id="A0A0P0VWV8">
    <property type="interactions" value="4"/>
</dbReference>
<evidence type="ECO:0000256" key="5">
    <source>
        <dbReference type="ARBA" id="ARBA00023163"/>
    </source>
</evidence>
<dbReference type="SMART" id="SM00338">
    <property type="entry name" value="BRLZ"/>
    <property type="match status" value="1"/>
</dbReference>
<keyword evidence="10" id="KW-1185">Reference proteome</keyword>
<gene>
    <name evidence="9" type="ordered locus">Os03g0322700</name>
    <name evidence="9" type="ORF">OSNPB_030322700</name>
</gene>
<dbReference type="GO" id="GO:0009738">
    <property type="term" value="P:abscisic acid-activated signaling pathway"/>
    <property type="evidence" value="ECO:0007669"/>
    <property type="project" value="UniProtKB-KW"/>
</dbReference>
<evidence type="ECO:0000313" key="10">
    <source>
        <dbReference type="Proteomes" id="UP000059680"/>
    </source>
</evidence>
<dbReference type="PANTHER" id="PTHR22952:SF442">
    <property type="entry name" value="OS03G0322700 PROTEIN"/>
    <property type="match status" value="1"/>
</dbReference>
<dbReference type="SUPFAM" id="SSF57959">
    <property type="entry name" value="Leucine zipper domain"/>
    <property type="match status" value="1"/>
</dbReference>
<dbReference type="PROSITE" id="PS00036">
    <property type="entry name" value="BZIP_BASIC"/>
    <property type="match status" value="1"/>
</dbReference>
<evidence type="ECO:0000256" key="6">
    <source>
        <dbReference type="ARBA" id="ARBA00023242"/>
    </source>
</evidence>
<dbReference type="PANTHER" id="PTHR22952">
    <property type="entry name" value="CAMP-RESPONSE ELEMENT BINDING PROTEIN-RELATED"/>
    <property type="match status" value="1"/>
</dbReference>
<dbReference type="GO" id="GO:0003700">
    <property type="term" value="F:DNA-binding transcription factor activity"/>
    <property type="evidence" value="ECO:0007669"/>
    <property type="project" value="InterPro"/>
</dbReference>
<dbReference type="PROSITE" id="PS50217">
    <property type="entry name" value="BZIP"/>
    <property type="match status" value="1"/>
</dbReference>
<dbReference type="STRING" id="39947.A0A0P0VWV8"/>
<dbReference type="InterPro" id="IPR046347">
    <property type="entry name" value="bZIP_sf"/>
</dbReference>
<keyword evidence="4" id="KW-0238">DNA-binding</keyword>
<comment type="subcellular location">
    <subcellularLocation>
        <location evidence="1">Nucleus</location>
    </subcellularLocation>
</comment>
<name>A0A0P0VWV8_ORYSJ</name>
<proteinExistence type="predicted"/>
<evidence type="ECO:0000256" key="4">
    <source>
        <dbReference type="ARBA" id="ARBA00023125"/>
    </source>
</evidence>
<dbReference type="Gramene" id="Os03t0322700-00">
    <property type="protein sequence ID" value="Os03t0322700-00"/>
    <property type="gene ID" value="Os03g0322700"/>
</dbReference>
<dbReference type="InParanoid" id="A0A0P0VWV8"/>
<dbReference type="InterPro" id="IPR004827">
    <property type="entry name" value="bZIP"/>
</dbReference>
<dbReference type="GO" id="GO:0003677">
    <property type="term" value="F:DNA binding"/>
    <property type="evidence" value="ECO:0007669"/>
    <property type="project" value="UniProtKB-KW"/>
</dbReference>
<organism evidence="9 10">
    <name type="scientific">Oryza sativa subsp. japonica</name>
    <name type="common">Rice</name>
    <dbReference type="NCBI Taxonomy" id="39947"/>
    <lineage>
        <taxon>Eukaryota</taxon>
        <taxon>Viridiplantae</taxon>
        <taxon>Streptophyta</taxon>
        <taxon>Embryophyta</taxon>
        <taxon>Tracheophyta</taxon>
        <taxon>Spermatophyta</taxon>
        <taxon>Magnoliopsida</taxon>
        <taxon>Liliopsida</taxon>
        <taxon>Poales</taxon>
        <taxon>Poaceae</taxon>
        <taxon>BOP clade</taxon>
        <taxon>Oryzoideae</taxon>
        <taxon>Oryzeae</taxon>
        <taxon>Oryzinae</taxon>
        <taxon>Oryza</taxon>
        <taxon>Oryza sativa</taxon>
    </lineage>
</organism>
<dbReference type="GO" id="GO:0005634">
    <property type="term" value="C:nucleus"/>
    <property type="evidence" value="ECO:0000318"/>
    <property type="project" value="GO_Central"/>
</dbReference>
<evidence type="ECO:0000256" key="7">
    <source>
        <dbReference type="SAM" id="Coils"/>
    </source>
</evidence>
<dbReference type="Gene3D" id="1.20.5.170">
    <property type="match status" value="1"/>
</dbReference>
<dbReference type="AlphaFoldDB" id="A0A0P0VWV8"/>
<dbReference type="EMBL" id="AP014959">
    <property type="protein sequence ID" value="BAS83955.1"/>
    <property type="molecule type" value="Genomic_DNA"/>
</dbReference>
<keyword evidence="2" id="KW-0938">Abscisic acid signaling pathway</keyword>
<dbReference type="OMA" id="ACPEISM"/>
<dbReference type="FunFam" id="1.20.5.170:FF:000036">
    <property type="entry name" value="ABSCISIC ACID-INSENSITIVE 5-like protein 2"/>
    <property type="match status" value="1"/>
</dbReference>
<dbReference type="CDD" id="cd14707">
    <property type="entry name" value="bZIP_plant_BZIP46"/>
    <property type="match status" value="1"/>
</dbReference>
<keyword evidence="7" id="KW-0175">Coiled coil</keyword>
<keyword evidence="3" id="KW-0805">Transcription regulation</keyword>
<dbReference type="GO" id="GO:0045893">
    <property type="term" value="P:positive regulation of DNA-templated transcription"/>
    <property type="evidence" value="ECO:0007669"/>
    <property type="project" value="InterPro"/>
</dbReference>
<accession>A0A0P0VWV8</accession>
<evidence type="ECO:0000256" key="3">
    <source>
        <dbReference type="ARBA" id="ARBA00023015"/>
    </source>
</evidence>
<evidence type="ECO:0000256" key="1">
    <source>
        <dbReference type="ARBA" id="ARBA00004123"/>
    </source>
</evidence>
<reference evidence="9 10" key="3">
    <citation type="journal article" date="2013" name="Rice">
        <title>Improvement of the Oryza sativa Nipponbare reference genome using next generation sequence and optical map data.</title>
        <authorList>
            <person name="Kawahara Y."/>
            <person name="de la Bastide M."/>
            <person name="Hamilton J.P."/>
            <person name="Kanamori H."/>
            <person name="McCombie W.R."/>
            <person name="Ouyang S."/>
            <person name="Schwartz D.C."/>
            <person name="Tanaka T."/>
            <person name="Wu J."/>
            <person name="Zhou S."/>
            <person name="Childs K.L."/>
            <person name="Davidson R.M."/>
            <person name="Lin H."/>
            <person name="Quesada-Ocampo L."/>
            <person name="Vaillancourt B."/>
            <person name="Sakai H."/>
            <person name="Lee S.S."/>
            <person name="Kim J."/>
            <person name="Numa H."/>
            <person name="Itoh T."/>
            <person name="Buell C.R."/>
            <person name="Matsumoto T."/>
        </authorList>
    </citation>
    <scope>NUCLEOTIDE SEQUENCE [LARGE SCALE GENOMIC DNA]</scope>
    <source>
        <strain evidence="10">cv. Nipponbare</strain>
    </source>
</reference>
<reference evidence="10" key="1">
    <citation type="journal article" date="2005" name="Nature">
        <title>The map-based sequence of the rice genome.</title>
        <authorList>
            <consortium name="International rice genome sequencing project (IRGSP)"/>
            <person name="Matsumoto T."/>
            <person name="Wu J."/>
            <person name="Kanamori H."/>
            <person name="Katayose Y."/>
            <person name="Fujisawa M."/>
            <person name="Namiki N."/>
            <person name="Mizuno H."/>
            <person name="Yamamoto K."/>
            <person name="Antonio B.A."/>
            <person name="Baba T."/>
            <person name="Sakata K."/>
            <person name="Nagamura Y."/>
            <person name="Aoki H."/>
            <person name="Arikawa K."/>
            <person name="Arita K."/>
            <person name="Bito T."/>
            <person name="Chiden Y."/>
            <person name="Fujitsuka N."/>
            <person name="Fukunaka R."/>
            <person name="Hamada M."/>
            <person name="Harada C."/>
            <person name="Hayashi A."/>
            <person name="Hijishita S."/>
            <person name="Honda M."/>
            <person name="Hosokawa S."/>
            <person name="Ichikawa Y."/>
            <person name="Idonuma A."/>
            <person name="Iijima M."/>
            <person name="Ikeda M."/>
            <person name="Ikeno M."/>
            <person name="Ito K."/>
            <person name="Ito S."/>
            <person name="Ito T."/>
            <person name="Ito Y."/>
            <person name="Ito Y."/>
            <person name="Iwabuchi A."/>
            <person name="Kamiya K."/>
            <person name="Karasawa W."/>
            <person name="Kurita K."/>
            <person name="Katagiri S."/>
            <person name="Kikuta A."/>
            <person name="Kobayashi H."/>
            <person name="Kobayashi N."/>
            <person name="Machita K."/>
            <person name="Maehara T."/>
            <person name="Masukawa M."/>
            <person name="Mizubayashi T."/>
            <person name="Mukai Y."/>
            <person name="Nagasaki H."/>
            <person name="Nagata Y."/>
            <person name="Naito S."/>
            <person name="Nakashima M."/>
            <person name="Nakama Y."/>
            <person name="Nakamichi Y."/>
            <person name="Nakamura M."/>
            <person name="Meguro A."/>
            <person name="Negishi M."/>
            <person name="Ohta I."/>
            <person name="Ohta T."/>
            <person name="Okamoto M."/>
            <person name="Ono N."/>
            <person name="Saji S."/>
            <person name="Sakaguchi M."/>
            <person name="Sakai K."/>
            <person name="Shibata M."/>
            <person name="Shimokawa T."/>
            <person name="Song J."/>
            <person name="Takazaki Y."/>
            <person name="Terasawa K."/>
            <person name="Tsugane M."/>
            <person name="Tsuji K."/>
            <person name="Ueda S."/>
            <person name="Waki K."/>
            <person name="Yamagata H."/>
            <person name="Yamamoto M."/>
            <person name="Yamamoto S."/>
            <person name="Yamane H."/>
            <person name="Yoshiki S."/>
            <person name="Yoshihara R."/>
            <person name="Yukawa K."/>
            <person name="Zhong H."/>
            <person name="Yano M."/>
            <person name="Yuan Q."/>
            <person name="Ouyang S."/>
            <person name="Liu J."/>
            <person name="Jones K.M."/>
            <person name="Gansberger K."/>
            <person name="Moffat K."/>
            <person name="Hill J."/>
            <person name="Bera J."/>
            <person name="Fadrosh D."/>
            <person name="Jin S."/>
            <person name="Johri S."/>
            <person name="Kim M."/>
            <person name="Overton L."/>
            <person name="Reardon M."/>
            <person name="Tsitrin T."/>
            <person name="Vuong H."/>
            <person name="Weaver B."/>
            <person name="Ciecko A."/>
            <person name="Tallon L."/>
            <person name="Jackson J."/>
            <person name="Pai G."/>
            <person name="Aken S.V."/>
            <person name="Utterback T."/>
            <person name="Reidmuller S."/>
            <person name="Feldblyum T."/>
            <person name="Hsiao J."/>
            <person name="Zismann V."/>
            <person name="Iobst S."/>
            <person name="de Vazeille A.R."/>
            <person name="Buell C.R."/>
            <person name="Ying K."/>
            <person name="Li Y."/>
            <person name="Lu T."/>
            <person name="Huang Y."/>
            <person name="Zhao Q."/>
            <person name="Feng Q."/>
            <person name="Zhang L."/>
            <person name="Zhu J."/>
            <person name="Weng Q."/>
            <person name="Mu J."/>
            <person name="Lu Y."/>
            <person name="Fan D."/>
            <person name="Liu Y."/>
            <person name="Guan J."/>
            <person name="Zhang Y."/>
            <person name="Yu S."/>
            <person name="Liu X."/>
            <person name="Zhang Y."/>
            <person name="Hong G."/>
            <person name="Han B."/>
            <person name="Choisne N."/>
            <person name="Demange N."/>
            <person name="Orjeda G."/>
            <person name="Samain S."/>
            <person name="Cattolico L."/>
            <person name="Pelletier E."/>
            <person name="Couloux A."/>
            <person name="Segurens B."/>
            <person name="Wincker P."/>
            <person name="D'Hont A."/>
            <person name="Scarpelli C."/>
            <person name="Weissenbach J."/>
            <person name="Salanoubat M."/>
            <person name="Quetier F."/>
            <person name="Yu Y."/>
            <person name="Kim H.R."/>
            <person name="Rambo T."/>
            <person name="Currie J."/>
            <person name="Collura K."/>
            <person name="Luo M."/>
            <person name="Yang T."/>
            <person name="Ammiraju J.S.S."/>
            <person name="Engler F."/>
            <person name="Soderlund C."/>
            <person name="Wing R.A."/>
            <person name="Palmer L.E."/>
            <person name="de la Bastide M."/>
            <person name="Spiegel L."/>
            <person name="Nascimento L."/>
            <person name="Zutavern T."/>
            <person name="O'Shaughnessy A."/>
            <person name="Dike S."/>
            <person name="Dedhia N."/>
            <person name="Preston R."/>
            <person name="Balija V."/>
            <person name="McCombie W.R."/>
            <person name="Chow T."/>
            <person name="Chen H."/>
            <person name="Chung M."/>
            <person name="Chen C."/>
            <person name="Shaw J."/>
            <person name="Wu H."/>
            <person name="Hsiao K."/>
            <person name="Chao Y."/>
            <person name="Chu M."/>
            <person name="Cheng C."/>
            <person name="Hour A."/>
            <person name="Lee P."/>
            <person name="Lin S."/>
            <person name="Lin Y."/>
            <person name="Liou J."/>
            <person name="Liu S."/>
            <person name="Hsing Y."/>
            <person name="Raghuvanshi S."/>
            <person name="Mohanty A."/>
            <person name="Bharti A.K."/>
            <person name="Gaur A."/>
            <person name="Gupta V."/>
            <person name="Kumar D."/>
            <person name="Ravi V."/>
            <person name="Vij S."/>
            <person name="Kapur A."/>
            <person name="Khurana P."/>
            <person name="Khurana P."/>
            <person name="Khurana J.P."/>
            <person name="Tyagi A.K."/>
            <person name="Gaikwad K."/>
            <person name="Singh A."/>
            <person name="Dalal V."/>
            <person name="Srivastava S."/>
            <person name="Dixit A."/>
            <person name="Pal A.K."/>
            <person name="Ghazi I.A."/>
            <person name="Yadav M."/>
            <person name="Pandit A."/>
            <person name="Bhargava A."/>
            <person name="Sureshbabu K."/>
            <person name="Batra K."/>
            <person name="Sharma T.R."/>
            <person name="Mohapatra T."/>
            <person name="Singh N.K."/>
            <person name="Messing J."/>
            <person name="Nelson A.B."/>
            <person name="Fuks G."/>
            <person name="Kavchok S."/>
            <person name="Keizer G."/>
            <person name="Linton E."/>
            <person name="Llaca V."/>
            <person name="Song R."/>
            <person name="Tanyolac B."/>
            <person name="Young S."/>
            <person name="Ho-Il K."/>
            <person name="Hahn J.H."/>
            <person name="Sangsakoo G."/>
            <person name="Vanavichit A."/>
            <person name="de Mattos Luiz.A.T."/>
            <person name="Zimmer P.D."/>
            <person name="Malone G."/>
            <person name="Dellagostin O."/>
            <person name="de Oliveira A.C."/>
            <person name="Bevan M."/>
            <person name="Bancroft I."/>
            <person name="Minx P."/>
            <person name="Cordum H."/>
            <person name="Wilson R."/>
            <person name="Cheng Z."/>
            <person name="Jin W."/>
            <person name="Jiang J."/>
            <person name="Leong S.A."/>
            <person name="Iwama H."/>
            <person name="Gojobori T."/>
            <person name="Itoh T."/>
            <person name="Niimura Y."/>
            <person name="Fujii Y."/>
            <person name="Habara T."/>
            <person name="Sakai H."/>
            <person name="Sato Y."/>
            <person name="Wilson G."/>
            <person name="Kumar K."/>
            <person name="McCouch S."/>
            <person name="Juretic N."/>
            <person name="Hoen D."/>
            <person name="Wright S."/>
            <person name="Bruskiewich R."/>
            <person name="Bureau T."/>
            <person name="Miyao A."/>
            <person name="Hirochika H."/>
            <person name="Nishikawa T."/>
            <person name="Kadowaki K."/>
            <person name="Sugiura M."/>
            <person name="Burr B."/>
            <person name="Sasaki T."/>
        </authorList>
    </citation>
    <scope>NUCLEOTIDE SEQUENCE [LARGE SCALE GENOMIC DNA]</scope>
    <source>
        <strain evidence="10">cv. Nipponbare</strain>
    </source>
</reference>
<feature type="coiled-coil region" evidence="7">
    <location>
        <begin position="183"/>
        <end position="210"/>
    </location>
</feature>
<keyword evidence="6" id="KW-0539">Nucleus</keyword>
<sequence>MGAQAMSSHQGSGGVSRQGSLCGLALSEVEGQLHGVNLDDLLRTGGGGAGAGAAAAGRKTVDEVWRDIQGATGNGFLRPAGAAAGQMTLEDFLSRAGADSGSGGGGGADGARWARAHHHHVGRPVPRPLGLGAGPVLDALYHDGPVSGSKRAPAAGEGAAAEKTVERRKKRMIKNRESAARSRARKQAYTNELENKISRLEEENKRLRMHKVCFDSSYENMKLSTLHYSTAACPEISMNLNSII</sequence>
<evidence type="ECO:0000313" key="9">
    <source>
        <dbReference type="EMBL" id="BAS83955.1"/>
    </source>
</evidence>
<dbReference type="InterPro" id="IPR043452">
    <property type="entry name" value="BZIP46-like"/>
</dbReference>
<dbReference type="Pfam" id="PF00170">
    <property type="entry name" value="bZIP_1"/>
    <property type="match status" value="1"/>
</dbReference>